<dbReference type="InterPro" id="IPR049500">
    <property type="entry name" value="Peptidase_M50B-like"/>
</dbReference>
<name>A0ABT8G2K0_9MICO</name>
<feature type="transmembrane region" description="Helical" evidence="1">
    <location>
        <begin position="165"/>
        <end position="183"/>
    </location>
</feature>
<dbReference type="RefSeq" id="WP_301128846.1">
    <property type="nucleotide sequence ID" value="NZ_JAUHPV010000006.1"/>
</dbReference>
<keyword evidence="1" id="KW-0472">Membrane</keyword>
<reference evidence="2" key="1">
    <citation type="submission" date="2023-06" db="EMBL/GenBank/DDBJ databases">
        <title>SYSU T00b26.</title>
        <authorList>
            <person name="Gao L."/>
            <person name="Fang B.-Z."/>
            <person name="Li W.-J."/>
        </authorList>
    </citation>
    <scope>NUCLEOTIDE SEQUENCE</scope>
    <source>
        <strain evidence="2">SYSU T00b26</strain>
    </source>
</reference>
<dbReference type="Pfam" id="PF13398">
    <property type="entry name" value="Peptidase_M50B"/>
    <property type="match status" value="1"/>
</dbReference>
<feature type="transmembrane region" description="Helical" evidence="1">
    <location>
        <begin position="118"/>
        <end position="135"/>
    </location>
</feature>
<dbReference type="EMBL" id="JAUHPV010000006">
    <property type="protein sequence ID" value="MDN4473372.1"/>
    <property type="molecule type" value="Genomic_DNA"/>
</dbReference>
<gene>
    <name evidence="2" type="ORF">QQX04_10250</name>
</gene>
<protein>
    <submittedName>
        <fullName evidence="2">M50 family metallopeptidase</fullName>
    </submittedName>
</protein>
<feature type="transmembrane region" description="Helical" evidence="1">
    <location>
        <begin position="142"/>
        <end position="159"/>
    </location>
</feature>
<accession>A0ABT8G2K0</accession>
<keyword evidence="1" id="KW-0812">Transmembrane</keyword>
<comment type="caution">
    <text evidence="2">The sequence shown here is derived from an EMBL/GenBank/DDBJ whole genome shotgun (WGS) entry which is preliminary data.</text>
</comment>
<organism evidence="2 3">
    <name type="scientific">Demequina zhanjiangensis</name>
    <dbReference type="NCBI Taxonomy" id="3051659"/>
    <lineage>
        <taxon>Bacteria</taxon>
        <taxon>Bacillati</taxon>
        <taxon>Actinomycetota</taxon>
        <taxon>Actinomycetes</taxon>
        <taxon>Micrococcales</taxon>
        <taxon>Demequinaceae</taxon>
        <taxon>Demequina</taxon>
    </lineage>
</organism>
<keyword evidence="3" id="KW-1185">Reference proteome</keyword>
<evidence type="ECO:0000256" key="1">
    <source>
        <dbReference type="SAM" id="Phobius"/>
    </source>
</evidence>
<evidence type="ECO:0000313" key="3">
    <source>
        <dbReference type="Proteomes" id="UP001172738"/>
    </source>
</evidence>
<feature type="transmembrane region" description="Helical" evidence="1">
    <location>
        <begin position="90"/>
        <end position="112"/>
    </location>
</feature>
<evidence type="ECO:0000313" key="2">
    <source>
        <dbReference type="EMBL" id="MDN4473372.1"/>
    </source>
</evidence>
<dbReference type="Proteomes" id="UP001172738">
    <property type="component" value="Unassembled WGS sequence"/>
</dbReference>
<sequence>MREIWDRVWADVTTTVEASATSALIPLAVVVVVLAMPVLWHVARHIVTIAHEAGHSVIAALTGRRVSGIRLHSDTSGLTTSVGEDKRFPLALVAFAGYPAPGVLGLGAAALIAAGYPLALLWIVVAILVVVLVLIRNFYGFLVMVLALAGSVAVAWFAPTEWRVGVAYGVAWLLMLGAVRAVVELSVSRRGGGAAGSDADSLARLTRVPGGVWVALFWLVTVGCAAAGAWLLLGGLLGG</sequence>
<keyword evidence="1" id="KW-1133">Transmembrane helix</keyword>
<feature type="transmembrane region" description="Helical" evidence="1">
    <location>
        <begin position="212"/>
        <end position="233"/>
    </location>
</feature>
<feature type="transmembrane region" description="Helical" evidence="1">
    <location>
        <begin position="20"/>
        <end position="40"/>
    </location>
</feature>
<proteinExistence type="predicted"/>